<protein>
    <recommendedName>
        <fullName evidence="3">SnoaL-like domain-containing protein</fullName>
    </recommendedName>
</protein>
<dbReference type="AlphaFoldDB" id="A0A172Y0L0"/>
<accession>A0A172Y0L0</accession>
<dbReference type="KEGG" id="chh:A0O34_19955"/>
<dbReference type="OrthoDB" id="680344at2"/>
<organism evidence="1 2">
    <name type="scientific">Chryseobacterium glaciei</name>
    <dbReference type="NCBI Taxonomy" id="1685010"/>
    <lineage>
        <taxon>Bacteria</taxon>
        <taxon>Pseudomonadati</taxon>
        <taxon>Bacteroidota</taxon>
        <taxon>Flavobacteriia</taxon>
        <taxon>Flavobacteriales</taxon>
        <taxon>Weeksellaceae</taxon>
        <taxon>Chryseobacterium group</taxon>
        <taxon>Chryseobacterium</taxon>
    </lineage>
</organism>
<dbReference type="InterPro" id="IPR032710">
    <property type="entry name" value="NTF2-like_dom_sf"/>
</dbReference>
<keyword evidence="2" id="KW-1185">Reference proteome</keyword>
<dbReference type="Gene3D" id="3.10.450.50">
    <property type="match status" value="1"/>
</dbReference>
<sequence>MDETTKKILNDHLTAFGENDLDKIMLDYTEESKVLTKDGVIRGLEDIRAFFSKLFEIIPTGSFFEMQQLSITQNVAHIIWNSKSSVAEIPFGTDTFFMENGKIKFHTVSTYITN</sequence>
<dbReference type="EMBL" id="CP015199">
    <property type="protein sequence ID" value="ANF52646.1"/>
    <property type="molecule type" value="Genomic_DNA"/>
</dbReference>
<dbReference type="SUPFAM" id="SSF54427">
    <property type="entry name" value="NTF2-like"/>
    <property type="match status" value="1"/>
</dbReference>
<evidence type="ECO:0000313" key="2">
    <source>
        <dbReference type="Proteomes" id="UP000077824"/>
    </source>
</evidence>
<name>A0A172Y0L0_9FLAO</name>
<dbReference type="RefSeq" id="WP_066758653.1">
    <property type="nucleotide sequence ID" value="NZ_CP015199.1"/>
</dbReference>
<dbReference type="Proteomes" id="UP000077824">
    <property type="component" value="Chromosome"/>
</dbReference>
<evidence type="ECO:0008006" key="3">
    <source>
        <dbReference type="Google" id="ProtNLM"/>
    </source>
</evidence>
<dbReference type="STRING" id="1685010.A0O34_19955"/>
<gene>
    <name evidence="1" type="ORF">A0O34_19955</name>
</gene>
<proteinExistence type="predicted"/>
<reference evidence="1 2" key="1">
    <citation type="submission" date="2016-04" db="EMBL/GenBank/DDBJ databases">
        <title>Complete Genome Sequence of Chryseobacterium sp. IHBB 10212.</title>
        <authorList>
            <person name="Pal M."/>
            <person name="Swarnkar M.K."/>
            <person name="Kaushal K."/>
            <person name="Chhibber S."/>
            <person name="Singh A.K."/>
            <person name="Gulati A."/>
        </authorList>
    </citation>
    <scope>NUCLEOTIDE SEQUENCE [LARGE SCALE GENOMIC DNA]</scope>
    <source>
        <strain evidence="1 2">IHBB 10212</strain>
    </source>
</reference>
<evidence type="ECO:0000313" key="1">
    <source>
        <dbReference type="EMBL" id="ANF52646.1"/>
    </source>
</evidence>